<keyword evidence="3" id="KW-1185">Reference proteome</keyword>
<feature type="compositionally biased region" description="Low complexity" evidence="1">
    <location>
        <begin position="138"/>
        <end position="148"/>
    </location>
</feature>
<feature type="region of interest" description="Disordered" evidence="1">
    <location>
        <begin position="79"/>
        <end position="100"/>
    </location>
</feature>
<feature type="compositionally biased region" description="Polar residues" evidence="1">
    <location>
        <begin position="82"/>
        <end position="95"/>
    </location>
</feature>
<organism evidence="2 3">
    <name type="scientific">Streptomyces rhizosphaericus</name>
    <dbReference type="NCBI Taxonomy" id="114699"/>
    <lineage>
        <taxon>Bacteria</taxon>
        <taxon>Bacillati</taxon>
        <taxon>Actinomycetota</taxon>
        <taxon>Actinomycetes</taxon>
        <taxon>Kitasatosporales</taxon>
        <taxon>Streptomycetaceae</taxon>
        <taxon>Streptomyces</taxon>
        <taxon>Streptomyces violaceusniger group</taxon>
    </lineage>
</organism>
<evidence type="ECO:0000313" key="3">
    <source>
        <dbReference type="Proteomes" id="UP001500418"/>
    </source>
</evidence>
<proteinExistence type="predicted"/>
<reference evidence="2 3" key="1">
    <citation type="journal article" date="2019" name="Int. J. Syst. Evol. Microbiol.">
        <title>The Global Catalogue of Microorganisms (GCM) 10K type strain sequencing project: providing services to taxonomists for standard genome sequencing and annotation.</title>
        <authorList>
            <consortium name="The Broad Institute Genomics Platform"/>
            <consortium name="The Broad Institute Genome Sequencing Center for Infectious Disease"/>
            <person name="Wu L."/>
            <person name="Ma J."/>
        </authorList>
    </citation>
    <scope>NUCLEOTIDE SEQUENCE [LARGE SCALE GENOMIC DNA]</scope>
    <source>
        <strain evidence="2 3">JCM 11444</strain>
    </source>
</reference>
<feature type="region of interest" description="Disordered" evidence="1">
    <location>
        <begin position="119"/>
        <end position="148"/>
    </location>
</feature>
<dbReference type="EMBL" id="BAAAID010000131">
    <property type="protein sequence ID" value="GAA0960847.1"/>
    <property type="molecule type" value="Genomic_DNA"/>
</dbReference>
<protein>
    <submittedName>
        <fullName evidence="2">Uncharacterized protein</fullName>
    </submittedName>
</protein>
<comment type="caution">
    <text evidence="2">The sequence shown here is derived from an EMBL/GenBank/DDBJ whole genome shotgun (WGS) entry which is preliminary data.</text>
</comment>
<sequence>MSVPPGTLRLERDQQGRYLGARSSGFKINRQGIRKMMGEIQREMDKHPVTARVQADPDVSFGDTKVFNGPVIHGDVRGSQLARGNNSVSQNQDKSNPVAPGFEAIARAVVDTLRQLPTLGVSDEDLEVPRLSARRSSTRSYSPSRTVA</sequence>
<dbReference type="Proteomes" id="UP001500418">
    <property type="component" value="Unassembled WGS sequence"/>
</dbReference>
<gene>
    <name evidence="2" type="ORF">GCM10009575_094650</name>
</gene>
<evidence type="ECO:0000256" key="1">
    <source>
        <dbReference type="SAM" id="MobiDB-lite"/>
    </source>
</evidence>
<name>A0ABN1RNW1_9ACTN</name>
<evidence type="ECO:0000313" key="2">
    <source>
        <dbReference type="EMBL" id="GAA0960847.1"/>
    </source>
</evidence>
<accession>A0ABN1RNW1</accession>